<sequence>MSIEDPHRFLAFSTEVTAFATFELWATGQVEAYLATVNGAIGDAILKELLSTYEKICLETEGQPSSERKARLRREIFGSEKLGPLARNIIKLWYVGTWYGLPAGWCEAFGARPKDVTFVISPAAYAEGLMWKAIGAHPAGAKAPGYGSWASPPRIPAFAGEAAIAQVKEVQINHNEGLAR</sequence>
<keyword evidence="2" id="KW-1185">Reference proteome</keyword>
<dbReference type="EMBL" id="JACIIG010000008">
    <property type="protein sequence ID" value="MBB4569464.1"/>
    <property type="molecule type" value="Genomic_DNA"/>
</dbReference>
<evidence type="ECO:0000313" key="2">
    <source>
        <dbReference type="Proteomes" id="UP000543836"/>
    </source>
</evidence>
<organism evidence="1 2">
    <name type="scientific">Rhizobium leucaenae</name>
    <dbReference type="NCBI Taxonomy" id="29450"/>
    <lineage>
        <taxon>Bacteria</taxon>
        <taxon>Pseudomonadati</taxon>
        <taxon>Pseudomonadota</taxon>
        <taxon>Alphaproteobacteria</taxon>
        <taxon>Hyphomicrobiales</taxon>
        <taxon>Rhizobiaceae</taxon>
        <taxon>Rhizobium/Agrobacterium group</taxon>
        <taxon>Rhizobium</taxon>
    </lineage>
</organism>
<name>A0A7W6ZVK5_9HYPH</name>
<evidence type="ECO:0000313" key="1">
    <source>
        <dbReference type="EMBL" id="MBB4569464.1"/>
    </source>
</evidence>
<accession>A0A7W6ZVK5</accession>
<gene>
    <name evidence="1" type="ORF">GGE60_003588</name>
</gene>
<comment type="caution">
    <text evidence="1">The sequence shown here is derived from an EMBL/GenBank/DDBJ whole genome shotgun (WGS) entry which is preliminary data.</text>
</comment>
<proteinExistence type="predicted"/>
<evidence type="ECO:0008006" key="3">
    <source>
        <dbReference type="Google" id="ProtNLM"/>
    </source>
</evidence>
<reference evidence="1 2" key="1">
    <citation type="submission" date="2020-08" db="EMBL/GenBank/DDBJ databases">
        <title>Genomic Encyclopedia of Type Strains, Phase IV (KMG-V): Genome sequencing to study the core and pangenomes of soil and plant-associated prokaryotes.</title>
        <authorList>
            <person name="Whitman W."/>
        </authorList>
    </citation>
    <scope>NUCLEOTIDE SEQUENCE [LARGE SCALE GENOMIC DNA]</scope>
    <source>
        <strain evidence="1 2">SEMIA 492</strain>
    </source>
</reference>
<dbReference type="AlphaFoldDB" id="A0A7W6ZVK5"/>
<dbReference type="RefSeq" id="WP_051264065.1">
    <property type="nucleotide sequence ID" value="NZ_JACIIG010000008.1"/>
</dbReference>
<dbReference type="Proteomes" id="UP000543836">
    <property type="component" value="Unassembled WGS sequence"/>
</dbReference>
<protein>
    <recommendedName>
        <fullName evidence="3">Membrane bound FAD containing D-sorbitol dehydrogenase</fullName>
    </recommendedName>
</protein>
<dbReference type="OrthoDB" id="495830at2"/>
<dbReference type="GeneID" id="32527812"/>